<dbReference type="PROSITE" id="PS50850">
    <property type="entry name" value="MFS"/>
    <property type="match status" value="1"/>
</dbReference>
<evidence type="ECO:0000259" key="6">
    <source>
        <dbReference type="PROSITE" id="PS50850"/>
    </source>
</evidence>
<reference evidence="7" key="2">
    <citation type="journal article" date="2022" name="Microbiol. Resour. Announc.">
        <title>Metagenome Sequencing to Explore Phylogenomics of Terrestrial Cyanobacteria.</title>
        <authorList>
            <person name="Ward R.D."/>
            <person name="Stajich J.E."/>
            <person name="Johansen J.R."/>
            <person name="Huntemann M."/>
            <person name="Clum A."/>
            <person name="Foster B."/>
            <person name="Foster B."/>
            <person name="Roux S."/>
            <person name="Palaniappan K."/>
            <person name="Varghese N."/>
            <person name="Mukherjee S."/>
            <person name="Reddy T.B.K."/>
            <person name="Daum C."/>
            <person name="Copeland A."/>
            <person name="Chen I.A."/>
            <person name="Ivanova N.N."/>
            <person name="Kyrpides N.C."/>
            <person name="Shapiro N."/>
            <person name="Eloe-Fadrosh E.A."/>
            <person name="Pietrasiak N."/>
        </authorList>
    </citation>
    <scope>NUCLEOTIDE SEQUENCE</scope>
    <source>
        <strain evidence="7">UHER 2000/2452</strain>
    </source>
</reference>
<dbReference type="InterPro" id="IPR020846">
    <property type="entry name" value="MFS_dom"/>
</dbReference>
<dbReference type="EMBL" id="JAHHHD010000001">
    <property type="protein sequence ID" value="MBW4657372.1"/>
    <property type="molecule type" value="Genomic_DNA"/>
</dbReference>
<feature type="transmembrane region" description="Helical" evidence="5">
    <location>
        <begin position="378"/>
        <end position="396"/>
    </location>
</feature>
<organism evidence="7 8">
    <name type="scientific">Drouetiella hepatica Uher 2000/2452</name>
    <dbReference type="NCBI Taxonomy" id="904376"/>
    <lineage>
        <taxon>Bacteria</taxon>
        <taxon>Bacillati</taxon>
        <taxon>Cyanobacteriota</taxon>
        <taxon>Cyanophyceae</taxon>
        <taxon>Oculatellales</taxon>
        <taxon>Oculatellaceae</taxon>
        <taxon>Drouetiella</taxon>
    </lineage>
</organism>
<dbReference type="Proteomes" id="UP000757435">
    <property type="component" value="Unassembled WGS sequence"/>
</dbReference>
<feature type="transmembrane region" description="Helical" evidence="5">
    <location>
        <begin position="206"/>
        <end position="223"/>
    </location>
</feature>
<feature type="domain" description="Major facilitator superfamily (MFS) profile" evidence="6">
    <location>
        <begin position="236"/>
        <end position="481"/>
    </location>
</feature>
<gene>
    <name evidence="7" type="ORF">KME15_01760</name>
</gene>
<keyword evidence="4 5" id="KW-0472">Membrane</keyword>
<dbReference type="GO" id="GO:0005886">
    <property type="term" value="C:plasma membrane"/>
    <property type="evidence" value="ECO:0007669"/>
    <property type="project" value="UniProtKB-SubCell"/>
</dbReference>
<feature type="transmembrane region" description="Helical" evidence="5">
    <location>
        <begin position="416"/>
        <end position="438"/>
    </location>
</feature>
<dbReference type="Gene3D" id="1.20.1250.20">
    <property type="entry name" value="MFS general substrate transporter like domains"/>
    <property type="match status" value="2"/>
</dbReference>
<name>A0A951Q680_9CYAN</name>
<dbReference type="AlphaFoldDB" id="A0A951Q680"/>
<dbReference type="InterPro" id="IPR011701">
    <property type="entry name" value="MFS"/>
</dbReference>
<dbReference type="InterPro" id="IPR052528">
    <property type="entry name" value="Sugar_transport-like"/>
</dbReference>
<dbReference type="SUPFAM" id="SSF103473">
    <property type="entry name" value="MFS general substrate transporter"/>
    <property type="match status" value="1"/>
</dbReference>
<dbReference type="PANTHER" id="PTHR23526">
    <property type="entry name" value="INTEGRAL MEMBRANE TRANSPORT PROTEIN-RELATED"/>
    <property type="match status" value="1"/>
</dbReference>
<dbReference type="Pfam" id="PF07690">
    <property type="entry name" value="MFS_1"/>
    <property type="match status" value="1"/>
</dbReference>
<accession>A0A951Q680</accession>
<dbReference type="PANTHER" id="PTHR23526:SF2">
    <property type="entry name" value="MAJOR FACILITATOR SUPERFAMILY (MFS) PROFILE DOMAIN-CONTAINING PROTEIN"/>
    <property type="match status" value="1"/>
</dbReference>
<comment type="subcellular location">
    <subcellularLocation>
        <location evidence="1">Cell membrane</location>
        <topology evidence="1">Multi-pass membrane protein</topology>
    </subcellularLocation>
</comment>
<comment type="caution">
    <text evidence="7">The sequence shown here is derived from an EMBL/GenBank/DDBJ whole genome shotgun (WGS) entry which is preliminary data.</text>
</comment>
<feature type="transmembrane region" description="Helical" evidence="5">
    <location>
        <begin position="235"/>
        <end position="254"/>
    </location>
</feature>
<evidence type="ECO:0000256" key="4">
    <source>
        <dbReference type="ARBA" id="ARBA00023136"/>
    </source>
</evidence>
<evidence type="ECO:0000256" key="5">
    <source>
        <dbReference type="SAM" id="Phobius"/>
    </source>
</evidence>
<feature type="transmembrane region" description="Helical" evidence="5">
    <location>
        <begin position="450"/>
        <end position="471"/>
    </location>
</feature>
<evidence type="ECO:0000313" key="8">
    <source>
        <dbReference type="Proteomes" id="UP000757435"/>
    </source>
</evidence>
<sequence>MLADFEDISAPAALAPAALAPAALTATNTFPQIEASEAIAPHPSALKLISVAKLTKDAVRTSLQASTLDNVFATLFSNITTGVLLTNFLLELGANTLEIGILTAIPMLANLVQPIGAHLSQKTNSLYTYNFWLNGTARLLWWVLAIGIAYSVWYGLDAQILIELTLITALVSALLAALSSASWLSWMVILVPRRLRGRYFSIRNSAANLTNLIAIPAAGWLVAQWRGGSIEGFGMALVLATIAGLLSLICQGFMTDVNPQANGSQLGRSPSSISAVPSFDRALQPNRLIFLIYISLWLFAVNIGTPFYNLYMLDVLHIDIAKVSVYNSFTAGANLVLLVGWGKLADRIGNRPILLGSGVVVAIIPLCWLGTDTSSLSIWLWLPCLHLLIGGTWAAIDLCLNNLQISVAPIHHPARYFGIVAAISGVASALGTLTGGFLAQSWHPNGLSGLLGVFVLSSLLRLLAMLPLLWVQESDRSPASA</sequence>
<keyword evidence="3 5" id="KW-1133">Transmembrane helix</keyword>
<feature type="transmembrane region" description="Helical" evidence="5">
    <location>
        <begin position="139"/>
        <end position="156"/>
    </location>
</feature>
<feature type="transmembrane region" description="Helical" evidence="5">
    <location>
        <begin position="163"/>
        <end position="186"/>
    </location>
</feature>
<dbReference type="InterPro" id="IPR036259">
    <property type="entry name" value="MFS_trans_sf"/>
</dbReference>
<evidence type="ECO:0000256" key="3">
    <source>
        <dbReference type="ARBA" id="ARBA00022989"/>
    </source>
</evidence>
<feature type="transmembrane region" description="Helical" evidence="5">
    <location>
        <begin position="288"/>
        <end position="311"/>
    </location>
</feature>
<reference evidence="7" key="1">
    <citation type="submission" date="2021-05" db="EMBL/GenBank/DDBJ databases">
        <authorList>
            <person name="Pietrasiak N."/>
            <person name="Ward R."/>
            <person name="Stajich J.E."/>
            <person name="Kurbessoian T."/>
        </authorList>
    </citation>
    <scope>NUCLEOTIDE SEQUENCE</scope>
    <source>
        <strain evidence="7">UHER 2000/2452</strain>
    </source>
</reference>
<proteinExistence type="predicted"/>
<dbReference type="GO" id="GO:0022857">
    <property type="term" value="F:transmembrane transporter activity"/>
    <property type="evidence" value="ECO:0007669"/>
    <property type="project" value="InterPro"/>
</dbReference>
<protein>
    <submittedName>
        <fullName evidence="7">MFS transporter</fullName>
    </submittedName>
</protein>
<evidence type="ECO:0000256" key="1">
    <source>
        <dbReference type="ARBA" id="ARBA00004651"/>
    </source>
</evidence>
<feature type="transmembrane region" description="Helical" evidence="5">
    <location>
        <begin position="323"/>
        <end position="341"/>
    </location>
</feature>
<keyword evidence="2 5" id="KW-0812">Transmembrane</keyword>
<evidence type="ECO:0000256" key="2">
    <source>
        <dbReference type="ARBA" id="ARBA00022692"/>
    </source>
</evidence>
<evidence type="ECO:0000313" key="7">
    <source>
        <dbReference type="EMBL" id="MBW4657372.1"/>
    </source>
</evidence>
<feature type="transmembrane region" description="Helical" evidence="5">
    <location>
        <begin position="353"/>
        <end position="371"/>
    </location>
</feature>